<accession>A0A9Y2AHT9</accession>
<reference evidence="2" key="1">
    <citation type="submission" date="2023-03" db="EMBL/GenBank/DDBJ databases">
        <title>Selenobaculum gbiensis gen. nov. sp. nov., a new bacterium isolated from the gut microbiota of IBD patient.</title>
        <authorList>
            <person name="Yeo S."/>
            <person name="Park H."/>
            <person name="Huh C.S."/>
        </authorList>
    </citation>
    <scope>NUCLEOTIDE SEQUENCE</scope>
    <source>
        <strain evidence="2">ICN-92133</strain>
    </source>
</reference>
<organism evidence="2 3">
    <name type="scientific">Selenobaculum gibii</name>
    <dbReference type="NCBI Taxonomy" id="3054208"/>
    <lineage>
        <taxon>Bacteria</taxon>
        <taxon>Bacillati</taxon>
        <taxon>Bacillota</taxon>
        <taxon>Negativicutes</taxon>
        <taxon>Selenomonadales</taxon>
        <taxon>Selenomonadaceae</taxon>
        <taxon>Selenobaculum</taxon>
    </lineage>
</organism>
<keyword evidence="1" id="KW-1133">Transmembrane helix</keyword>
<dbReference type="Proteomes" id="UP001243623">
    <property type="component" value="Chromosome"/>
</dbReference>
<keyword evidence="1" id="KW-0472">Membrane</keyword>
<gene>
    <name evidence="2" type="ORF">P3F81_08960</name>
</gene>
<evidence type="ECO:0000313" key="2">
    <source>
        <dbReference type="EMBL" id="WIW70026.1"/>
    </source>
</evidence>
<protein>
    <recommendedName>
        <fullName evidence="4">Type II secretion system protein</fullName>
    </recommendedName>
</protein>
<keyword evidence="3" id="KW-1185">Reference proteome</keyword>
<evidence type="ECO:0008006" key="4">
    <source>
        <dbReference type="Google" id="ProtNLM"/>
    </source>
</evidence>
<dbReference type="KEGG" id="sgbi:P3F81_08960"/>
<feature type="transmembrane region" description="Helical" evidence="1">
    <location>
        <begin position="12"/>
        <end position="36"/>
    </location>
</feature>
<dbReference type="AlphaFoldDB" id="A0A9Y2AHT9"/>
<dbReference type="RefSeq" id="WP_147670459.1">
    <property type="nucleotide sequence ID" value="NZ_CP120678.1"/>
</dbReference>
<evidence type="ECO:0000313" key="3">
    <source>
        <dbReference type="Proteomes" id="UP001243623"/>
    </source>
</evidence>
<proteinExistence type="predicted"/>
<evidence type="ECO:0000256" key="1">
    <source>
        <dbReference type="SAM" id="Phobius"/>
    </source>
</evidence>
<sequence>MNQISKNHGFILVDVLTAVIVISIAFISVLGLYIMVSKTNIMNDDEKTAVILARTQINYLKQYEYRGFDRLNLNWWNICPEVYNHPSNRANGQGEHKYTIECTVLPGYDYINETTKSQIIDNNGYPIKSGNKSLIELAEQNNQIISIKNVDDTLPTCEIPNEILSKFDIVPIKITVTWQENINGNSIDRSYEVIKYFLSKPQNL</sequence>
<name>A0A9Y2AHT9_9FIRM</name>
<keyword evidence="1" id="KW-0812">Transmembrane</keyword>
<dbReference type="EMBL" id="CP120678">
    <property type="protein sequence ID" value="WIW70026.1"/>
    <property type="molecule type" value="Genomic_DNA"/>
</dbReference>